<organism evidence="2 3">
    <name type="scientific">Rhodococcus erythropolis</name>
    <name type="common">Arthrobacter picolinophilus</name>
    <dbReference type="NCBI Taxonomy" id="1833"/>
    <lineage>
        <taxon>Bacteria</taxon>
        <taxon>Bacillati</taxon>
        <taxon>Actinomycetota</taxon>
        <taxon>Actinomycetes</taxon>
        <taxon>Mycobacteriales</taxon>
        <taxon>Nocardiaceae</taxon>
        <taxon>Rhodococcus</taxon>
        <taxon>Rhodococcus erythropolis group</taxon>
    </lineage>
</organism>
<keyword evidence="1" id="KW-1133">Transmembrane helix</keyword>
<dbReference type="Proteomes" id="UP000627573">
    <property type="component" value="Unassembled WGS sequence"/>
</dbReference>
<evidence type="ECO:0008006" key="4">
    <source>
        <dbReference type="Google" id="ProtNLM"/>
    </source>
</evidence>
<dbReference type="EMBL" id="JAECSB010000069">
    <property type="protein sequence ID" value="MBH5144811.1"/>
    <property type="molecule type" value="Genomic_DNA"/>
</dbReference>
<evidence type="ECO:0000256" key="1">
    <source>
        <dbReference type="SAM" id="Phobius"/>
    </source>
</evidence>
<gene>
    <name evidence="2" type="ORF">I3517_19610</name>
</gene>
<dbReference type="Pfam" id="PF16945">
    <property type="entry name" value="Phage_r1t_holin"/>
    <property type="match status" value="2"/>
</dbReference>
<comment type="caution">
    <text evidence="2">The sequence shown here is derived from an EMBL/GenBank/DDBJ whole genome shotgun (WGS) entry which is preliminary data.</text>
</comment>
<proteinExistence type="predicted"/>
<accession>A0A8I1D890</accession>
<name>A0A8I1D890_RHOER</name>
<feature type="transmembrane region" description="Helical" evidence="1">
    <location>
        <begin position="39"/>
        <end position="57"/>
    </location>
</feature>
<dbReference type="AlphaFoldDB" id="A0A8I1D890"/>
<keyword evidence="3" id="KW-1185">Reference proteome</keyword>
<sequence length="167" mass="17115">MNMTHHESIPPTVALGSINTRSFWLDVLDRTSKTFIQNLLIFFGAGVTITSVSWPALLGSAGLAALVSLILAVSTATAITSGNFVIDLADRALRTGAGSLVAAIPLTGSIADINWSESLTIALTAVAVSVLTSLLTINLGSAKGLPSVAPVAPPVLNPTGSFTEFRG</sequence>
<keyword evidence="1" id="KW-0812">Transmembrane</keyword>
<keyword evidence="1" id="KW-0472">Membrane</keyword>
<dbReference type="InterPro" id="IPR020109">
    <property type="entry name" value="Holin_r1t"/>
</dbReference>
<protein>
    <recommendedName>
        <fullName evidence="4">Holin</fullName>
    </recommendedName>
</protein>
<evidence type="ECO:0000313" key="2">
    <source>
        <dbReference type="EMBL" id="MBH5144811.1"/>
    </source>
</evidence>
<feature type="transmembrane region" description="Helical" evidence="1">
    <location>
        <begin position="63"/>
        <end position="86"/>
    </location>
</feature>
<reference evidence="2 3" key="1">
    <citation type="submission" date="2020-12" db="EMBL/GenBank/DDBJ databases">
        <title>Draft genome sequence of furan degrading bacterial strain FUR100.</title>
        <authorList>
            <person name="Woiski C."/>
        </authorList>
    </citation>
    <scope>NUCLEOTIDE SEQUENCE [LARGE SCALE GENOMIC DNA]</scope>
    <source>
        <strain evidence="2 3">FUR100</strain>
    </source>
</reference>
<evidence type="ECO:0000313" key="3">
    <source>
        <dbReference type="Proteomes" id="UP000627573"/>
    </source>
</evidence>